<organism evidence="2 3">
    <name type="scientific">Corallococcus soli</name>
    <dbReference type="NCBI Taxonomy" id="2710757"/>
    <lineage>
        <taxon>Bacteria</taxon>
        <taxon>Pseudomonadati</taxon>
        <taxon>Myxococcota</taxon>
        <taxon>Myxococcia</taxon>
        <taxon>Myxococcales</taxon>
        <taxon>Cystobacterineae</taxon>
        <taxon>Myxococcaceae</taxon>
        <taxon>Corallococcus</taxon>
    </lineage>
</organism>
<protein>
    <recommendedName>
        <fullName evidence="4">DUF732 domain-containing protein</fullName>
    </recommendedName>
</protein>
<dbReference type="RefSeq" id="WP_193429016.1">
    <property type="nucleotide sequence ID" value="NZ_CBCSIP010000032.1"/>
</dbReference>
<keyword evidence="1" id="KW-0732">Signal</keyword>
<evidence type="ECO:0000256" key="1">
    <source>
        <dbReference type="SAM" id="SignalP"/>
    </source>
</evidence>
<gene>
    <name evidence="2" type="ORF">G4177_26990</name>
</gene>
<sequence>MKKQPIALALMLLLSIPGSALAAVVYVTGSGQSHDPGVALADARADAIAECTAQGGTPVVEVYNHVSRAALWLASSVWKCETP</sequence>
<evidence type="ECO:0008006" key="4">
    <source>
        <dbReference type="Google" id="ProtNLM"/>
    </source>
</evidence>
<keyword evidence="3" id="KW-1185">Reference proteome</keyword>
<dbReference type="EMBL" id="JAAIYO010000009">
    <property type="protein sequence ID" value="MBE4751821.1"/>
    <property type="molecule type" value="Genomic_DNA"/>
</dbReference>
<feature type="chain" id="PRO_5045873172" description="DUF732 domain-containing protein" evidence="1">
    <location>
        <begin position="23"/>
        <end position="83"/>
    </location>
</feature>
<name>A0ABR9PV82_9BACT</name>
<evidence type="ECO:0000313" key="3">
    <source>
        <dbReference type="Proteomes" id="UP001516472"/>
    </source>
</evidence>
<proteinExistence type="predicted"/>
<dbReference type="Proteomes" id="UP001516472">
    <property type="component" value="Unassembled WGS sequence"/>
</dbReference>
<accession>A0ABR9PV82</accession>
<feature type="signal peptide" evidence="1">
    <location>
        <begin position="1"/>
        <end position="22"/>
    </location>
</feature>
<reference evidence="2 3" key="1">
    <citation type="submission" date="2020-02" db="EMBL/GenBank/DDBJ databases">
        <authorList>
            <person name="Babadi Z.K."/>
            <person name="Risdian C."/>
            <person name="Ebrahimipour G.H."/>
            <person name="Wink J."/>
        </authorList>
    </citation>
    <scope>NUCLEOTIDE SEQUENCE [LARGE SCALE GENOMIC DNA]</scope>
    <source>
        <strain evidence="2 3">ZKHCc1 1396</strain>
    </source>
</reference>
<evidence type="ECO:0000313" key="2">
    <source>
        <dbReference type="EMBL" id="MBE4751821.1"/>
    </source>
</evidence>
<comment type="caution">
    <text evidence="2">The sequence shown here is derived from an EMBL/GenBank/DDBJ whole genome shotgun (WGS) entry which is preliminary data.</text>
</comment>